<dbReference type="EMBL" id="AMGW01000007">
    <property type="protein sequence ID" value="EXJ54458.1"/>
    <property type="molecule type" value="Genomic_DNA"/>
</dbReference>
<reference evidence="1 2" key="1">
    <citation type="submission" date="2013-03" db="EMBL/GenBank/DDBJ databases">
        <title>The Genome Sequence of Cladophialophora yegresii CBS 114405.</title>
        <authorList>
            <consortium name="The Broad Institute Genomics Platform"/>
            <person name="Cuomo C."/>
            <person name="de Hoog S."/>
            <person name="Gorbushina A."/>
            <person name="Walker B."/>
            <person name="Young S.K."/>
            <person name="Zeng Q."/>
            <person name="Gargeya S."/>
            <person name="Fitzgerald M."/>
            <person name="Haas B."/>
            <person name="Abouelleil A."/>
            <person name="Allen A.W."/>
            <person name="Alvarado L."/>
            <person name="Arachchi H.M."/>
            <person name="Berlin A.M."/>
            <person name="Chapman S.B."/>
            <person name="Gainer-Dewar J."/>
            <person name="Goldberg J."/>
            <person name="Griggs A."/>
            <person name="Gujja S."/>
            <person name="Hansen M."/>
            <person name="Howarth C."/>
            <person name="Imamovic A."/>
            <person name="Ireland A."/>
            <person name="Larimer J."/>
            <person name="McCowan C."/>
            <person name="Murphy C."/>
            <person name="Pearson M."/>
            <person name="Poon T.W."/>
            <person name="Priest M."/>
            <person name="Roberts A."/>
            <person name="Saif S."/>
            <person name="Shea T."/>
            <person name="Sisk P."/>
            <person name="Sykes S."/>
            <person name="Wortman J."/>
            <person name="Nusbaum C."/>
            <person name="Birren B."/>
        </authorList>
    </citation>
    <scope>NUCLEOTIDE SEQUENCE [LARGE SCALE GENOMIC DNA]</scope>
    <source>
        <strain evidence="1 2">CBS 114405</strain>
    </source>
</reference>
<comment type="caution">
    <text evidence="1">The sequence shown here is derived from an EMBL/GenBank/DDBJ whole genome shotgun (WGS) entry which is preliminary data.</text>
</comment>
<dbReference type="OrthoDB" id="10521077at2759"/>
<dbReference type="GeneID" id="19184358"/>
<sequence length="74" mass="7946">MAWSTNLPDIYVRFAPIKSTGILDQIISSATSGSIMWTKTETILSSVTSSTSGLREEHVAADGECGYNHRGKLG</sequence>
<accession>W9VG59</accession>
<protein>
    <submittedName>
        <fullName evidence="1">Uncharacterized protein</fullName>
    </submittedName>
</protein>
<dbReference type="RefSeq" id="XP_007761973.1">
    <property type="nucleotide sequence ID" value="XM_007763783.1"/>
</dbReference>
<proteinExistence type="predicted"/>
<organism evidence="1 2">
    <name type="scientific">Cladophialophora yegresii CBS 114405</name>
    <dbReference type="NCBI Taxonomy" id="1182544"/>
    <lineage>
        <taxon>Eukaryota</taxon>
        <taxon>Fungi</taxon>
        <taxon>Dikarya</taxon>
        <taxon>Ascomycota</taxon>
        <taxon>Pezizomycotina</taxon>
        <taxon>Eurotiomycetes</taxon>
        <taxon>Chaetothyriomycetidae</taxon>
        <taxon>Chaetothyriales</taxon>
        <taxon>Herpotrichiellaceae</taxon>
        <taxon>Cladophialophora</taxon>
    </lineage>
</organism>
<evidence type="ECO:0000313" key="1">
    <source>
        <dbReference type="EMBL" id="EXJ54458.1"/>
    </source>
</evidence>
<name>W9VG59_9EURO</name>
<dbReference type="Proteomes" id="UP000019473">
    <property type="component" value="Unassembled WGS sequence"/>
</dbReference>
<dbReference type="AlphaFoldDB" id="W9VG59"/>
<gene>
    <name evidence="1" type="ORF">A1O7_09798</name>
</gene>
<dbReference type="HOGENOM" id="CLU_2687639_0_0_1"/>
<evidence type="ECO:0000313" key="2">
    <source>
        <dbReference type="Proteomes" id="UP000019473"/>
    </source>
</evidence>
<keyword evidence="2" id="KW-1185">Reference proteome</keyword>
<dbReference type="VEuPathDB" id="FungiDB:A1O7_09798"/>